<feature type="chain" id="PRO_5020485602" description="G-protein coupled receptors family 1 profile domain-containing protein" evidence="8">
    <location>
        <begin position="18"/>
        <end position="190"/>
    </location>
</feature>
<feature type="signal peptide" evidence="8">
    <location>
        <begin position="1"/>
        <end position="17"/>
    </location>
</feature>
<dbReference type="InterPro" id="IPR017452">
    <property type="entry name" value="GPCR_Rhodpsn_7TM"/>
</dbReference>
<gene>
    <name evidence="10" type="ORF">EI555_001924</name>
</gene>
<dbReference type="EMBL" id="RWIC01000904">
    <property type="protein sequence ID" value="TKC39144.1"/>
    <property type="molecule type" value="Genomic_DNA"/>
</dbReference>
<accession>A0A4U1ERA9</accession>
<evidence type="ECO:0000313" key="10">
    <source>
        <dbReference type="EMBL" id="TKC39144.1"/>
    </source>
</evidence>
<dbReference type="InterPro" id="IPR000276">
    <property type="entry name" value="GPCR_Rhodpsn"/>
</dbReference>
<evidence type="ECO:0000256" key="1">
    <source>
        <dbReference type="ARBA" id="ARBA00004370"/>
    </source>
</evidence>
<dbReference type="Gene3D" id="1.20.1070.10">
    <property type="entry name" value="Rhodopsin 7-helix transmembrane proteins"/>
    <property type="match status" value="1"/>
</dbReference>
<sequence>MYMITVSESLLIILAISLDFHLHTPNQPVLQHFCFTSTRIPKMMQNIQTHSKVITLEICSRKIYCFPLFAGLDNFLLVVVAYEHFVTISHPLRYTITMNLQLWGLMVLVSWVMSAMNSLLQSLVMLGLSFYADLDIPTFSVAQSSGQLACSVNFLNNVMIHFAAALLGGVPAADVLYLYSKRVSSIHGIS</sequence>
<dbReference type="SUPFAM" id="SSF81321">
    <property type="entry name" value="Family A G protein-coupled receptor-like"/>
    <property type="match status" value="1"/>
</dbReference>
<feature type="domain" description="G-protein coupled receptors family 1 profile" evidence="9">
    <location>
        <begin position="1"/>
        <end position="190"/>
    </location>
</feature>
<evidence type="ECO:0000256" key="6">
    <source>
        <dbReference type="ARBA" id="ARBA00023170"/>
    </source>
</evidence>
<proteinExistence type="predicted"/>
<dbReference type="Proteomes" id="UP000308365">
    <property type="component" value="Unassembled WGS sequence"/>
</dbReference>
<evidence type="ECO:0000256" key="3">
    <source>
        <dbReference type="ARBA" id="ARBA00022989"/>
    </source>
</evidence>
<evidence type="ECO:0000259" key="9">
    <source>
        <dbReference type="PROSITE" id="PS50262"/>
    </source>
</evidence>
<name>A0A4U1ERA9_MONMO</name>
<comment type="caution">
    <text evidence="10">The sequence shown here is derived from an EMBL/GenBank/DDBJ whole genome shotgun (WGS) entry which is preliminary data.</text>
</comment>
<keyword evidence="4" id="KW-0297">G-protein coupled receptor</keyword>
<reference evidence="11" key="1">
    <citation type="journal article" date="2019" name="IScience">
        <title>Narwhal Genome Reveals Long-Term Low Genetic Diversity despite Current Large Abundance Size.</title>
        <authorList>
            <person name="Westbury M.V."/>
            <person name="Petersen B."/>
            <person name="Garde E."/>
            <person name="Heide-Jorgensen M.P."/>
            <person name="Lorenzen E.D."/>
        </authorList>
    </citation>
    <scope>NUCLEOTIDE SEQUENCE [LARGE SCALE GENOMIC DNA]</scope>
</reference>
<evidence type="ECO:0000256" key="7">
    <source>
        <dbReference type="SAM" id="Phobius"/>
    </source>
</evidence>
<evidence type="ECO:0000256" key="8">
    <source>
        <dbReference type="SAM" id="SignalP"/>
    </source>
</evidence>
<feature type="transmembrane region" description="Helical" evidence="7">
    <location>
        <begin position="158"/>
        <end position="179"/>
    </location>
</feature>
<keyword evidence="5 7" id="KW-0472">Membrane</keyword>
<keyword evidence="4" id="KW-0807">Transducer</keyword>
<evidence type="ECO:0000256" key="5">
    <source>
        <dbReference type="ARBA" id="ARBA00023136"/>
    </source>
</evidence>
<protein>
    <recommendedName>
        <fullName evidence="9">G-protein coupled receptors family 1 profile domain-containing protein</fullName>
    </recommendedName>
</protein>
<organism evidence="10 11">
    <name type="scientific">Monodon monoceros</name>
    <name type="common">Narwhal</name>
    <name type="synonym">Ceratodon monodon</name>
    <dbReference type="NCBI Taxonomy" id="40151"/>
    <lineage>
        <taxon>Eukaryota</taxon>
        <taxon>Metazoa</taxon>
        <taxon>Chordata</taxon>
        <taxon>Craniata</taxon>
        <taxon>Vertebrata</taxon>
        <taxon>Euteleostomi</taxon>
        <taxon>Mammalia</taxon>
        <taxon>Eutheria</taxon>
        <taxon>Laurasiatheria</taxon>
        <taxon>Artiodactyla</taxon>
        <taxon>Whippomorpha</taxon>
        <taxon>Cetacea</taxon>
        <taxon>Odontoceti</taxon>
        <taxon>Monodontidae</taxon>
        <taxon>Monodon</taxon>
    </lineage>
</organism>
<dbReference type="AlphaFoldDB" id="A0A4U1ERA9"/>
<dbReference type="PANTHER" id="PTHR48001">
    <property type="entry name" value="OLFACTORY RECEPTOR"/>
    <property type="match status" value="1"/>
</dbReference>
<dbReference type="GO" id="GO:0016020">
    <property type="term" value="C:membrane"/>
    <property type="evidence" value="ECO:0007669"/>
    <property type="project" value="UniProtKB-SubCell"/>
</dbReference>
<feature type="transmembrane region" description="Helical" evidence="7">
    <location>
        <begin position="102"/>
        <end position="131"/>
    </location>
</feature>
<keyword evidence="3 7" id="KW-1133">Transmembrane helix</keyword>
<dbReference type="GO" id="GO:0004930">
    <property type="term" value="F:G protein-coupled receptor activity"/>
    <property type="evidence" value="ECO:0007669"/>
    <property type="project" value="UniProtKB-KW"/>
</dbReference>
<dbReference type="PROSITE" id="PS50262">
    <property type="entry name" value="G_PROTEIN_RECEP_F1_2"/>
    <property type="match status" value="1"/>
</dbReference>
<evidence type="ECO:0000256" key="2">
    <source>
        <dbReference type="ARBA" id="ARBA00022692"/>
    </source>
</evidence>
<evidence type="ECO:0000256" key="4">
    <source>
        <dbReference type="ARBA" id="ARBA00023040"/>
    </source>
</evidence>
<evidence type="ECO:0000313" key="11">
    <source>
        <dbReference type="Proteomes" id="UP000308365"/>
    </source>
</evidence>
<keyword evidence="6" id="KW-0675">Receptor</keyword>
<keyword evidence="2 7" id="KW-0812">Transmembrane</keyword>
<dbReference type="Pfam" id="PF00001">
    <property type="entry name" value="7tm_1"/>
    <property type="match status" value="1"/>
</dbReference>
<comment type="subcellular location">
    <subcellularLocation>
        <location evidence="1">Membrane</location>
    </subcellularLocation>
</comment>
<keyword evidence="8" id="KW-0732">Signal</keyword>